<reference evidence="2" key="2">
    <citation type="submission" date="2015-01" db="EMBL/GenBank/DDBJ databases">
        <title>Evolutionary Origins and Diversification of the Mycorrhizal Mutualists.</title>
        <authorList>
            <consortium name="DOE Joint Genome Institute"/>
            <consortium name="Mycorrhizal Genomics Consortium"/>
            <person name="Kohler A."/>
            <person name="Kuo A."/>
            <person name="Nagy L.G."/>
            <person name="Floudas D."/>
            <person name="Copeland A."/>
            <person name="Barry K.W."/>
            <person name="Cichocki N."/>
            <person name="Veneault-Fourrey C."/>
            <person name="LaButti K."/>
            <person name="Lindquist E.A."/>
            <person name="Lipzen A."/>
            <person name="Lundell T."/>
            <person name="Morin E."/>
            <person name="Murat C."/>
            <person name="Riley R."/>
            <person name="Ohm R."/>
            <person name="Sun H."/>
            <person name="Tunlid A."/>
            <person name="Henrissat B."/>
            <person name="Grigoriev I.V."/>
            <person name="Hibbett D.S."/>
            <person name="Martin F."/>
        </authorList>
    </citation>
    <scope>NUCLEOTIDE SEQUENCE [LARGE SCALE GENOMIC DNA]</scope>
    <source>
        <strain evidence="2">ATCC 200175</strain>
    </source>
</reference>
<dbReference type="AlphaFoldDB" id="A0A0C9TNU3"/>
<keyword evidence="2" id="KW-1185">Reference proteome</keyword>
<dbReference type="OrthoDB" id="2651699at2759"/>
<evidence type="ECO:0000313" key="2">
    <source>
        <dbReference type="Proteomes" id="UP000053647"/>
    </source>
</evidence>
<dbReference type="HOGENOM" id="CLU_051706_0_0_1"/>
<proteinExistence type="predicted"/>
<name>A0A0C9TNU3_PAXIN</name>
<dbReference type="EMBL" id="KN819537">
    <property type="protein sequence ID" value="KIJ08901.1"/>
    <property type="molecule type" value="Genomic_DNA"/>
</dbReference>
<sequence>MPRSSFTEEQITVLEGVLDEYQEIAVHHENDIEAMKKLQNSVRNWLNNRSQELTDKEEYFQKTNWFTVFTSENRDQIKEETRKLTEVAPGLPGYVQYWRKAALALSKTLSDAERQTYVDMAVEWNTKGVPKDVQMKQVRLHLPAFLRQVSAKMYRQFGIRMMMFWGYESDGEIFRGIHDHNDSLDDGPALKKVCPNWDKEPIGSTWEKYLQSAFNATKQALSPTAADPKKKFEV</sequence>
<accession>A0A0C9TNU3</accession>
<protein>
    <submittedName>
        <fullName evidence="1">Uncharacterized protein</fullName>
    </submittedName>
</protein>
<dbReference type="Proteomes" id="UP000053647">
    <property type="component" value="Unassembled WGS sequence"/>
</dbReference>
<organism evidence="1 2">
    <name type="scientific">Paxillus involutus ATCC 200175</name>
    <dbReference type="NCBI Taxonomy" id="664439"/>
    <lineage>
        <taxon>Eukaryota</taxon>
        <taxon>Fungi</taxon>
        <taxon>Dikarya</taxon>
        <taxon>Basidiomycota</taxon>
        <taxon>Agaricomycotina</taxon>
        <taxon>Agaricomycetes</taxon>
        <taxon>Agaricomycetidae</taxon>
        <taxon>Boletales</taxon>
        <taxon>Paxilineae</taxon>
        <taxon>Paxillaceae</taxon>
        <taxon>Paxillus</taxon>
    </lineage>
</organism>
<reference evidence="1 2" key="1">
    <citation type="submission" date="2014-06" db="EMBL/GenBank/DDBJ databases">
        <authorList>
            <consortium name="DOE Joint Genome Institute"/>
            <person name="Kuo A."/>
            <person name="Kohler A."/>
            <person name="Nagy L.G."/>
            <person name="Floudas D."/>
            <person name="Copeland A."/>
            <person name="Barry K.W."/>
            <person name="Cichocki N."/>
            <person name="Veneault-Fourrey C."/>
            <person name="LaButti K."/>
            <person name="Lindquist E.A."/>
            <person name="Lipzen A."/>
            <person name="Lundell T."/>
            <person name="Morin E."/>
            <person name="Murat C."/>
            <person name="Sun H."/>
            <person name="Tunlid A."/>
            <person name="Henrissat B."/>
            <person name="Grigoriev I.V."/>
            <person name="Hibbett D.S."/>
            <person name="Martin F."/>
            <person name="Nordberg H.P."/>
            <person name="Cantor M.N."/>
            <person name="Hua S.X."/>
        </authorList>
    </citation>
    <scope>NUCLEOTIDE SEQUENCE [LARGE SCALE GENOMIC DNA]</scope>
    <source>
        <strain evidence="1 2">ATCC 200175</strain>
    </source>
</reference>
<evidence type="ECO:0000313" key="1">
    <source>
        <dbReference type="EMBL" id="KIJ08901.1"/>
    </source>
</evidence>
<gene>
    <name evidence="1" type="ORF">PAXINDRAFT_17995</name>
</gene>